<evidence type="ECO:0000313" key="2">
    <source>
        <dbReference type="EMBL" id="PRW56345.1"/>
    </source>
</evidence>
<evidence type="ECO:0000313" key="3">
    <source>
        <dbReference type="Proteomes" id="UP000239899"/>
    </source>
</evidence>
<feature type="region of interest" description="Disordered" evidence="1">
    <location>
        <begin position="526"/>
        <end position="547"/>
    </location>
</feature>
<dbReference type="GO" id="GO:0016740">
    <property type="term" value="F:transferase activity"/>
    <property type="evidence" value="ECO:0007669"/>
    <property type="project" value="UniProtKB-KW"/>
</dbReference>
<dbReference type="OrthoDB" id="433309at2759"/>
<dbReference type="GO" id="GO:0030244">
    <property type="term" value="P:cellulose biosynthetic process"/>
    <property type="evidence" value="ECO:0007669"/>
    <property type="project" value="InterPro"/>
</dbReference>
<accession>A0A2P6TQN1</accession>
<dbReference type="AlphaFoldDB" id="A0A2P6TQN1"/>
<reference evidence="2 3" key="1">
    <citation type="journal article" date="2018" name="Plant J.">
        <title>Genome sequences of Chlorella sorokiniana UTEX 1602 and Micractinium conductrix SAG 241.80: implications to maltose excretion by a green alga.</title>
        <authorList>
            <person name="Arriola M.B."/>
            <person name="Velmurugan N."/>
            <person name="Zhang Y."/>
            <person name="Plunkett M.H."/>
            <person name="Hondzo H."/>
            <person name="Barney B.M."/>
        </authorList>
    </citation>
    <scope>NUCLEOTIDE SEQUENCE [LARGE SCALE GENOMIC DNA]</scope>
    <source>
        <strain evidence="3">UTEX 1602</strain>
    </source>
</reference>
<keyword evidence="3" id="KW-1185">Reference proteome</keyword>
<sequence>MADEVAATLAALPHPAAAASVPDAAAAEAMGDVVAPGQAVSVPGVQPVRVVDQAFGPQSSENIPGVEDLHAELRAYNDALLAGMTLDESEAAARQHRATAAELGMLPLDGLNETASLPHRIAFLNDLYEEVQAGVPLRACLAATTSADVWGVRRELLPWLQYHTELGAARFYLLYDGQDVEAVRLLALVRHVTLIHIHPPFASAAQQAKFEAYARSAGDVATQQWGGQPGNFELMVKQGYGEHEALRLAKADGMHWLLHLDPDELLHPGGPAFSLPAVLARQPPHVPALRFMNYEGQPEAGDLTNRIEQVTLFRVHKHFITPEAHYWRQKYKLGDSAAFLTLYANGKSAVRVDAPGVRHLGPHFFLGDSSPRWATPANPTGAWREAVGDDSVVLHYAYSYERDVAAKAHRSCPDSYLEAARRGDRAKVKECFVIDFDADAYMAAAAGPAAARDFFLSRMVLSEGARVRCSKPGMQFGQQGWCTLSNIDRFKFLMEKVGLYHRVHGPQALLRQHERRIQERMRNEREQRWLVTNDKTASRDGSSSGTV</sequence>
<feature type="compositionally biased region" description="Polar residues" evidence="1">
    <location>
        <begin position="533"/>
        <end position="547"/>
    </location>
</feature>
<gene>
    <name evidence="2" type="ORF">C2E21_4929</name>
</gene>
<dbReference type="Proteomes" id="UP000239899">
    <property type="component" value="Unassembled WGS sequence"/>
</dbReference>
<evidence type="ECO:0000256" key="1">
    <source>
        <dbReference type="SAM" id="MobiDB-lite"/>
    </source>
</evidence>
<name>A0A2P6TQN1_CHLSO</name>
<comment type="caution">
    <text evidence="2">The sequence shown here is derived from an EMBL/GenBank/DDBJ whole genome shotgun (WGS) entry which is preliminary data.</text>
</comment>
<protein>
    <submittedName>
        <fullName evidence="2">Glycosyltransferase-like protein</fullName>
    </submittedName>
</protein>
<dbReference type="EMBL" id="LHPG02000009">
    <property type="protein sequence ID" value="PRW56345.1"/>
    <property type="molecule type" value="Genomic_DNA"/>
</dbReference>
<proteinExistence type="predicted"/>
<dbReference type="PANTHER" id="PTHR46701">
    <property type="entry name" value="GLYCOSYLTRANSFERASE-LIKE KOBITO 1"/>
    <property type="match status" value="1"/>
</dbReference>
<dbReference type="InterPro" id="IPR044224">
    <property type="entry name" value="KOBITO1-like"/>
</dbReference>
<dbReference type="GO" id="GO:0009737">
    <property type="term" value="P:response to abscisic acid"/>
    <property type="evidence" value="ECO:0007669"/>
    <property type="project" value="InterPro"/>
</dbReference>
<organism evidence="2 3">
    <name type="scientific">Chlorella sorokiniana</name>
    <name type="common">Freshwater green alga</name>
    <dbReference type="NCBI Taxonomy" id="3076"/>
    <lineage>
        <taxon>Eukaryota</taxon>
        <taxon>Viridiplantae</taxon>
        <taxon>Chlorophyta</taxon>
        <taxon>core chlorophytes</taxon>
        <taxon>Trebouxiophyceae</taxon>
        <taxon>Chlorellales</taxon>
        <taxon>Chlorellaceae</taxon>
        <taxon>Chlorella clade</taxon>
        <taxon>Chlorella</taxon>
    </lineage>
</organism>
<dbReference type="PANTHER" id="PTHR46701:SF7">
    <property type="entry name" value="GLYCOSYLTRANSFERASE-LIKE KOBITO 1"/>
    <property type="match status" value="1"/>
</dbReference>